<sequence length="198" mass="22747">MPMFGMKVKSRRKAGAQGFNVEYLNNKTAIRQRKQIGYIRSIFSALSLLFGAFMIYVAMHYLPALVQPKKILKIASGDSAASKTYDFERSSKLHNVIAPYVEMFQLDRAYMGDGQSVSIKYDLPAGAYADLNIIQCHRAWVVEIFQCKVVSQYDARTKRQKGVESFTLKKGGFYHFRQQVHGIQNDEPYRIVWERSVQ</sequence>
<dbReference type="Proteomes" id="UP000600865">
    <property type="component" value="Unassembled WGS sequence"/>
</dbReference>
<comment type="caution">
    <text evidence="2">The sequence shown here is derived from an EMBL/GenBank/DDBJ whole genome shotgun (WGS) entry which is preliminary data.</text>
</comment>
<protein>
    <submittedName>
        <fullName evidence="2">Uncharacterized protein</fullName>
    </submittedName>
</protein>
<evidence type="ECO:0000313" key="2">
    <source>
        <dbReference type="EMBL" id="GGX59974.1"/>
    </source>
</evidence>
<dbReference type="RefSeq" id="WP_189581386.1">
    <property type="nucleotide sequence ID" value="NZ_BMYV01000001.1"/>
</dbReference>
<evidence type="ECO:0000313" key="3">
    <source>
        <dbReference type="Proteomes" id="UP000600865"/>
    </source>
</evidence>
<evidence type="ECO:0000256" key="1">
    <source>
        <dbReference type="SAM" id="Phobius"/>
    </source>
</evidence>
<keyword evidence="1" id="KW-1133">Transmembrane helix</keyword>
<dbReference type="EMBL" id="BMYV01000001">
    <property type="protein sequence ID" value="GGX59974.1"/>
    <property type="molecule type" value="Genomic_DNA"/>
</dbReference>
<feature type="transmembrane region" description="Helical" evidence="1">
    <location>
        <begin position="41"/>
        <end position="62"/>
    </location>
</feature>
<organism evidence="2 3">
    <name type="scientific">Litorimonas cladophorae</name>
    <dbReference type="NCBI Taxonomy" id="1220491"/>
    <lineage>
        <taxon>Bacteria</taxon>
        <taxon>Pseudomonadati</taxon>
        <taxon>Pseudomonadota</taxon>
        <taxon>Alphaproteobacteria</taxon>
        <taxon>Maricaulales</taxon>
        <taxon>Robiginitomaculaceae</taxon>
    </lineage>
</organism>
<reference evidence="2 3" key="1">
    <citation type="journal article" date="2014" name="Int. J. Syst. Evol. Microbiol.">
        <title>Complete genome sequence of Corynebacterium casei LMG S-19264T (=DSM 44701T), isolated from a smear-ripened cheese.</title>
        <authorList>
            <consortium name="US DOE Joint Genome Institute (JGI-PGF)"/>
            <person name="Walter F."/>
            <person name="Albersmeier A."/>
            <person name="Kalinowski J."/>
            <person name="Ruckert C."/>
        </authorList>
    </citation>
    <scope>NUCLEOTIDE SEQUENCE [LARGE SCALE GENOMIC DNA]</scope>
    <source>
        <strain evidence="2 3">KCTC 23968</strain>
    </source>
</reference>
<proteinExistence type="predicted"/>
<accession>A0A918KE45</accession>
<keyword evidence="3" id="KW-1185">Reference proteome</keyword>
<name>A0A918KE45_9PROT</name>
<dbReference type="AlphaFoldDB" id="A0A918KE45"/>
<gene>
    <name evidence="2" type="ORF">GCM10011309_07230</name>
</gene>
<keyword evidence="1" id="KW-0812">Transmembrane</keyword>
<keyword evidence="1" id="KW-0472">Membrane</keyword>